<evidence type="ECO:0000256" key="4">
    <source>
        <dbReference type="ARBA" id="ARBA00022692"/>
    </source>
</evidence>
<keyword evidence="4 8" id="KW-0812">Transmembrane</keyword>
<dbReference type="NCBIfam" id="TIGR04056">
    <property type="entry name" value="OMP_RagA_SusC"/>
    <property type="match status" value="1"/>
</dbReference>
<dbReference type="Pfam" id="PF07715">
    <property type="entry name" value="Plug"/>
    <property type="match status" value="1"/>
</dbReference>
<dbReference type="InterPro" id="IPR039426">
    <property type="entry name" value="TonB-dep_rcpt-like"/>
</dbReference>
<evidence type="ECO:0000313" key="14">
    <source>
        <dbReference type="Proteomes" id="UP000192796"/>
    </source>
</evidence>
<keyword evidence="7 8" id="KW-0998">Cell outer membrane</keyword>
<keyword evidence="2 8" id="KW-0813">Transport</keyword>
<evidence type="ECO:0000256" key="9">
    <source>
        <dbReference type="RuleBase" id="RU003357"/>
    </source>
</evidence>
<evidence type="ECO:0000256" key="3">
    <source>
        <dbReference type="ARBA" id="ARBA00022452"/>
    </source>
</evidence>
<dbReference type="InterPro" id="IPR023997">
    <property type="entry name" value="TonB-dep_OMP_SusC/RagA_CS"/>
</dbReference>
<keyword evidence="10" id="KW-0732">Signal</keyword>
<evidence type="ECO:0000259" key="11">
    <source>
        <dbReference type="Pfam" id="PF00593"/>
    </source>
</evidence>
<feature type="signal peptide" evidence="10">
    <location>
        <begin position="1"/>
        <end position="27"/>
    </location>
</feature>
<dbReference type="Gene3D" id="2.170.130.10">
    <property type="entry name" value="TonB-dependent receptor, plug domain"/>
    <property type="match status" value="1"/>
</dbReference>
<dbReference type="AlphaFoldDB" id="A0A1V9FX20"/>
<dbReference type="SUPFAM" id="SSF56935">
    <property type="entry name" value="Porins"/>
    <property type="match status" value="1"/>
</dbReference>
<dbReference type="RefSeq" id="WP_081148150.1">
    <property type="nucleotide sequence ID" value="NZ_LVYD01000048.1"/>
</dbReference>
<dbReference type="GO" id="GO:0009279">
    <property type="term" value="C:cell outer membrane"/>
    <property type="evidence" value="ECO:0007669"/>
    <property type="project" value="UniProtKB-SubCell"/>
</dbReference>
<evidence type="ECO:0000256" key="7">
    <source>
        <dbReference type="ARBA" id="ARBA00023237"/>
    </source>
</evidence>
<feature type="domain" description="TonB-dependent receptor plug" evidence="12">
    <location>
        <begin position="124"/>
        <end position="245"/>
    </location>
</feature>
<dbReference type="Pfam" id="PF13715">
    <property type="entry name" value="CarbopepD_reg_2"/>
    <property type="match status" value="1"/>
</dbReference>
<evidence type="ECO:0000256" key="8">
    <source>
        <dbReference type="PROSITE-ProRule" id="PRU01360"/>
    </source>
</evidence>
<comment type="caution">
    <text evidence="13">The sequence shown here is derived from an EMBL/GenBank/DDBJ whole genome shotgun (WGS) entry which is preliminary data.</text>
</comment>
<name>A0A1V9FX20_9BACT</name>
<dbReference type="InterPro" id="IPR037066">
    <property type="entry name" value="Plug_dom_sf"/>
</dbReference>
<dbReference type="STRING" id="1703345.A3860_26085"/>
<dbReference type="Gene3D" id="2.40.170.20">
    <property type="entry name" value="TonB-dependent receptor, beta-barrel domain"/>
    <property type="match status" value="1"/>
</dbReference>
<evidence type="ECO:0000313" key="13">
    <source>
        <dbReference type="EMBL" id="OQP62786.1"/>
    </source>
</evidence>
<dbReference type="NCBIfam" id="TIGR04057">
    <property type="entry name" value="SusC_RagA_signa"/>
    <property type="match status" value="1"/>
</dbReference>
<dbReference type="FunFam" id="2.170.130.10:FF:000008">
    <property type="entry name" value="SusC/RagA family TonB-linked outer membrane protein"/>
    <property type="match status" value="1"/>
</dbReference>
<dbReference type="EMBL" id="LVYD01000048">
    <property type="protein sequence ID" value="OQP62786.1"/>
    <property type="molecule type" value="Genomic_DNA"/>
</dbReference>
<dbReference type="InterPro" id="IPR036942">
    <property type="entry name" value="Beta-barrel_TonB_sf"/>
</dbReference>
<dbReference type="Pfam" id="PF00593">
    <property type="entry name" value="TonB_dep_Rec_b-barrel"/>
    <property type="match status" value="1"/>
</dbReference>
<dbReference type="Proteomes" id="UP000192796">
    <property type="component" value="Unassembled WGS sequence"/>
</dbReference>
<protein>
    <submittedName>
        <fullName evidence="13">SusC/RagA family TonB-linked outer membrane protein</fullName>
    </submittedName>
</protein>
<feature type="domain" description="TonB-dependent receptor-like beta-barrel" evidence="11">
    <location>
        <begin position="455"/>
        <end position="810"/>
    </location>
</feature>
<dbReference type="InterPro" id="IPR023996">
    <property type="entry name" value="TonB-dep_OMP_SusC/RagA"/>
</dbReference>
<evidence type="ECO:0000256" key="5">
    <source>
        <dbReference type="ARBA" id="ARBA00023077"/>
    </source>
</evidence>
<proteinExistence type="inferred from homology"/>
<dbReference type="OrthoDB" id="9768177at2"/>
<keyword evidence="5 9" id="KW-0798">TonB box</keyword>
<dbReference type="PROSITE" id="PS52016">
    <property type="entry name" value="TONB_DEPENDENT_REC_3"/>
    <property type="match status" value="1"/>
</dbReference>
<keyword evidence="14" id="KW-1185">Reference proteome</keyword>
<reference evidence="13 14" key="1">
    <citation type="submission" date="2016-03" db="EMBL/GenBank/DDBJ databases">
        <title>Niastella vici sp. nov., isolated from farmland soil.</title>
        <authorList>
            <person name="Chen L."/>
            <person name="Wang D."/>
            <person name="Yang S."/>
            <person name="Wang G."/>
        </authorList>
    </citation>
    <scope>NUCLEOTIDE SEQUENCE [LARGE SCALE GENOMIC DNA]</scope>
    <source>
        <strain evidence="13 14">DJ57</strain>
    </source>
</reference>
<feature type="chain" id="PRO_5012799865" evidence="10">
    <location>
        <begin position="28"/>
        <end position="1073"/>
    </location>
</feature>
<keyword evidence="3 8" id="KW-1134">Transmembrane beta strand</keyword>
<accession>A0A1V9FX20</accession>
<comment type="subcellular location">
    <subcellularLocation>
        <location evidence="1 8">Cell outer membrane</location>
        <topology evidence="1 8">Multi-pass membrane protein</topology>
    </subcellularLocation>
</comment>
<evidence type="ECO:0000259" key="12">
    <source>
        <dbReference type="Pfam" id="PF07715"/>
    </source>
</evidence>
<keyword evidence="6 8" id="KW-0472">Membrane</keyword>
<evidence type="ECO:0000256" key="6">
    <source>
        <dbReference type="ARBA" id="ARBA00023136"/>
    </source>
</evidence>
<dbReference type="InterPro" id="IPR008969">
    <property type="entry name" value="CarboxyPept-like_regulatory"/>
</dbReference>
<comment type="similarity">
    <text evidence="8 9">Belongs to the TonB-dependent receptor family.</text>
</comment>
<dbReference type="Gene3D" id="2.60.40.1120">
    <property type="entry name" value="Carboxypeptidase-like, regulatory domain"/>
    <property type="match status" value="1"/>
</dbReference>
<evidence type="ECO:0000256" key="10">
    <source>
        <dbReference type="SAM" id="SignalP"/>
    </source>
</evidence>
<sequence>MSVQQLLPKGVWLLPVFLLFTAFHANSQNTTGNGTVTGKITDETGTGIPGATIQVKGTDKRTIAKEDGTFTIPVTTGRETLVITSVGFTRKEVPLNGLTIINISLAGEKNTLEDVVVIGYGTQKKRNVTAAQASFDASRLDERPVTRVDQALVGQMAGVTVKQTSGALGKGFSIQVRGTGSISASNEPLYVVDGFPLTPTGTNAAGNYANGNPLDNLNPNDIEDVQVLKDAAAAAIYGSRAANGVVLITTKRGKSGKTKIGFNSYVGFVERSKKLDMLKGDEWIDRFTEMVNARYVAEYGNKGATANDNNDRRRQVLGVAPGAYNTAYMTDERWTQPGHPGLRFIDWQDETFRKGLMQNHQVSASGGTDVVRYYISGNMARQEGMVKYTDYTSYSARANVEVNANKKLRFGLNISPTYSITNDPGVEGKDNIFHQILSMSPVQEDTMGLYPNVGNNDQYAWSTSTNSPFAKLQYVIGETKRFRTLTTLFGEYQIIPGLSFKSTINLDNTDNDSKSYRPYRIASSKSTRLAQTTLQTSGSFSSFKKMNFVNENTLSYNKTINEVHDIAAVVGFTYNSEKIDNQTLSSNGGFKTDGVITLSGANGVTGETRETKNFLLSYLGRVQYSYNGKYMLSASIRRDGSSRFGENSKWGYFPSASVGWRVSEEEFLKAVPFINDLKVRGSWGKAGNYAIGDYATIPLLKNYNYSLNTVSVIGQAPAGPVNPDLTWEKSETFDAGIDITVLKNRLSASFDIYTKHNTGLLLNVPILWVTGYSNLLANAGETRNKGWELEITSRNLVKGPVQWTTSLNLSHNTNKVLALSGGQNQTIIPSAYGTNVQHSILRVGEPMYSVFVVKQIGILTQDDINKGVALYGSETVGDPKYEDYSGDGVIDLNDRQIVAHPNPDYIYGITNTVRYKGFDLAVLVQGQRGGSIYSLLGRALGRTGQGTVDNALGFFRDRWRSPDVPGAGKVGKAYSTFGQIANTDWLYSSDYIRVRMITLGYDLNRVIKAKKVMQAARIYITAENFFGHDKYKGGLNPDANNTDLSGSTQYLEPGDYGGLPLPKSLILGVNITF</sequence>
<evidence type="ECO:0000256" key="1">
    <source>
        <dbReference type="ARBA" id="ARBA00004571"/>
    </source>
</evidence>
<gene>
    <name evidence="13" type="ORF">A3860_26085</name>
</gene>
<dbReference type="SUPFAM" id="SSF49464">
    <property type="entry name" value="Carboxypeptidase regulatory domain-like"/>
    <property type="match status" value="1"/>
</dbReference>
<organism evidence="13 14">
    <name type="scientific">Niastella vici</name>
    <dbReference type="NCBI Taxonomy" id="1703345"/>
    <lineage>
        <taxon>Bacteria</taxon>
        <taxon>Pseudomonadati</taxon>
        <taxon>Bacteroidota</taxon>
        <taxon>Chitinophagia</taxon>
        <taxon>Chitinophagales</taxon>
        <taxon>Chitinophagaceae</taxon>
        <taxon>Niastella</taxon>
    </lineage>
</organism>
<evidence type="ECO:0000256" key="2">
    <source>
        <dbReference type="ARBA" id="ARBA00022448"/>
    </source>
</evidence>
<dbReference type="InterPro" id="IPR000531">
    <property type="entry name" value="Beta-barrel_TonB"/>
</dbReference>
<dbReference type="InterPro" id="IPR012910">
    <property type="entry name" value="Plug_dom"/>
</dbReference>